<protein>
    <submittedName>
        <fullName evidence="1">Uncharacterized protein</fullName>
    </submittedName>
</protein>
<organism evidence="1 2">
    <name type="scientific">Hassallia byssoidea VB512170</name>
    <dbReference type="NCBI Taxonomy" id="1304833"/>
    <lineage>
        <taxon>Bacteria</taxon>
        <taxon>Bacillati</taxon>
        <taxon>Cyanobacteriota</taxon>
        <taxon>Cyanophyceae</taxon>
        <taxon>Nostocales</taxon>
        <taxon>Tolypothrichaceae</taxon>
        <taxon>Hassallia</taxon>
    </lineage>
</organism>
<comment type="caution">
    <text evidence="1">The sequence shown here is derived from an EMBL/GenBank/DDBJ whole genome shotgun (WGS) entry which is preliminary data.</text>
</comment>
<proteinExistence type="predicted"/>
<reference evidence="1 2" key="1">
    <citation type="journal article" date="2015" name="Genome Announc.">
        <title>Draft Genome Sequence of Cyanobacterium Hassallia byssoidea Strain VB512170, Isolated from Monuments in India.</title>
        <authorList>
            <person name="Singh D."/>
            <person name="Chandrababunaidu M.M."/>
            <person name="Panda A."/>
            <person name="Sen D."/>
            <person name="Bhattacharyya S."/>
            <person name="Adhikary S.P."/>
            <person name="Tripathy S."/>
        </authorList>
    </citation>
    <scope>NUCLEOTIDE SEQUENCE [LARGE SCALE GENOMIC DNA]</scope>
    <source>
        <strain evidence="1 2">VB512170</strain>
    </source>
</reference>
<dbReference type="Proteomes" id="UP000031549">
    <property type="component" value="Unassembled WGS sequence"/>
</dbReference>
<dbReference type="AlphaFoldDB" id="A0A846HF32"/>
<evidence type="ECO:0000313" key="1">
    <source>
        <dbReference type="EMBL" id="NEU75713.1"/>
    </source>
</evidence>
<sequence>MYNQTFIDEWNHSDLTVEYYKYLQSHPAYRPDLDLVAIAPDGNASSLLQVHN</sequence>
<dbReference type="EMBL" id="JTCM02000079">
    <property type="protein sequence ID" value="NEU75713.1"/>
    <property type="molecule type" value="Genomic_DNA"/>
</dbReference>
<name>A0A846HF32_9CYAN</name>
<gene>
    <name evidence="1" type="ORF">PI95_024925</name>
</gene>
<evidence type="ECO:0000313" key="2">
    <source>
        <dbReference type="Proteomes" id="UP000031549"/>
    </source>
</evidence>
<dbReference type="RefSeq" id="WP_163519174.1">
    <property type="nucleotide sequence ID" value="NZ_JTCM02000079.1"/>
</dbReference>
<accession>A0A846HF32</accession>
<keyword evidence="2" id="KW-1185">Reference proteome</keyword>